<evidence type="ECO:0000313" key="6">
    <source>
        <dbReference type="Proteomes" id="UP000886885"/>
    </source>
</evidence>
<protein>
    <recommendedName>
        <fullName evidence="7">DUF547 domain-containing protein</fullName>
    </recommendedName>
</protein>
<feature type="compositionally biased region" description="Polar residues" evidence="2">
    <location>
        <begin position="254"/>
        <end position="273"/>
    </location>
</feature>
<organism evidence="5 6">
    <name type="scientific">Populus tomentosa</name>
    <name type="common">Chinese white poplar</name>
    <dbReference type="NCBI Taxonomy" id="118781"/>
    <lineage>
        <taxon>Eukaryota</taxon>
        <taxon>Viridiplantae</taxon>
        <taxon>Streptophyta</taxon>
        <taxon>Embryophyta</taxon>
        <taxon>Tracheophyta</taxon>
        <taxon>Spermatophyta</taxon>
        <taxon>Magnoliopsida</taxon>
        <taxon>eudicotyledons</taxon>
        <taxon>Gunneridae</taxon>
        <taxon>Pentapetalae</taxon>
        <taxon>rosids</taxon>
        <taxon>fabids</taxon>
        <taxon>Malpighiales</taxon>
        <taxon>Salicaceae</taxon>
        <taxon>Saliceae</taxon>
        <taxon>Populus</taxon>
    </lineage>
</organism>
<dbReference type="PANTHER" id="PTHR23054:SF53">
    <property type="entry name" value="OS06G0704100 PROTEIN"/>
    <property type="match status" value="1"/>
</dbReference>
<name>A0A8X8CU30_POPTO</name>
<dbReference type="OrthoDB" id="418495at2759"/>
<evidence type="ECO:0000259" key="4">
    <source>
        <dbReference type="Pfam" id="PF14389"/>
    </source>
</evidence>
<feature type="compositionally biased region" description="Basic and acidic residues" evidence="2">
    <location>
        <begin position="243"/>
        <end position="253"/>
    </location>
</feature>
<feature type="coiled-coil region" evidence="1">
    <location>
        <begin position="172"/>
        <end position="206"/>
    </location>
</feature>
<keyword evidence="6" id="KW-1185">Reference proteome</keyword>
<dbReference type="AlphaFoldDB" id="A0A8X8CU30"/>
<comment type="caution">
    <text evidence="5">The sequence shown here is derived from an EMBL/GenBank/DDBJ whole genome shotgun (WGS) entry which is preliminary data.</text>
</comment>
<evidence type="ECO:0000256" key="1">
    <source>
        <dbReference type="SAM" id="Coils"/>
    </source>
</evidence>
<proteinExistence type="predicted"/>
<evidence type="ECO:0000259" key="3">
    <source>
        <dbReference type="Pfam" id="PF04784"/>
    </source>
</evidence>
<dbReference type="InterPro" id="IPR025757">
    <property type="entry name" value="MIP1_Leuzipper"/>
</dbReference>
<keyword evidence="1" id="KW-0175">Coiled coil</keyword>
<dbReference type="Proteomes" id="UP000886885">
    <property type="component" value="Chromosome 7D"/>
</dbReference>
<evidence type="ECO:0000313" key="5">
    <source>
        <dbReference type="EMBL" id="KAG6766629.1"/>
    </source>
</evidence>
<accession>A0A8X8CU30</accession>
<dbReference type="EMBL" id="JAAWWB010000014">
    <property type="protein sequence ID" value="KAG6766629.1"/>
    <property type="molecule type" value="Genomic_DNA"/>
</dbReference>
<gene>
    <name evidence="5" type="ORF">POTOM_027797</name>
</gene>
<feature type="region of interest" description="Disordered" evidence="2">
    <location>
        <begin position="237"/>
        <end position="273"/>
    </location>
</feature>
<reference evidence="5" key="1">
    <citation type="journal article" date="2020" name="bioRxiv">
        <title>Hybrid origin of Populus tomentosa Carr. identified through genome sequencing and phylogenomic analysis.</title>
        <authorList>
            <person name="An X."/>
            <person name="Gao K."/>
            <person name="Chen Z."/>
            <person name="Li J."/>
            <person name="Yang X."/>
            <person name="Yang X."/>
            <person name="Zhou J."/>
            <person name="Guo T."/>
            <person name="Zhao T."/>
            <person name="Huang S."/>
            <person name="Miao D."/>
            <person name="Khan W.U."/>
            <person name="Rao P."/>
            <person name="Ye M."/>
            <person name="Lei B."/>
            <person name="Liao W."/>
            <person name="Wang J."/>
            <person name="Ji L."/>
            <person name="Li Y."/>
            <person name="Guo B."/>
            <person name="Mustafa N.S."/>
            <person name="Li S."/>
            <person name="Yun Q."/>
            <person name="Keller S.R."/>
            <person name="Mao J."/>
            <person name="Zhang R."/>
            <person name="Strauss S.H."/>
        </authorList>
    </citation>
    <scope>NUCLEOTIDE SEQUENCE</scope>
    <source>
        <strain evidence="5">GM15</strain>
        <tissue evidence="5">Leaf</tissue>
    </source>
</reference>
<dbReference type="Pfam" id="PF14389">
    <property type="entry name" value="Lzipper-MIP1"/>
    <property type="match status" value="1"/>
</dbReference>
<evidence type="ECO:0008006" key="7">
    <source>
        <dbReference type="Google" id="ProtNLM"/>
    </source>
</evidence>
<evidence type="ECO:0000256" key="2">
    <source>
        <dbReference type="SAM" id="MobiDB-lite"/>
    </source>
</evidence>
<dbReference type="InterPro" id="IPR006869">
    <property type="entry name" value="DUF547"/>
</dbReference>
<dbReference type="Pfam" id="PF04784">
    <property type="entry name" value="DUF547"/>
    <property type="match status" value="1"/>
</dbReference>
<feature type="domain" description="Ternary complex factor MIP1 leucine-zipper" evidence="4">
    <location>
        <begin position="81"/>
        <end position="135"/>
    </location>
</feature>
<dbReference type="PANTHER" id="PTHR23054">
    <property type="entry name" value="TERNARY COMPLEX FACTOR MIP1, LEUCINE-ZIPPER-RELATED"/>
    <property type="match status" value="1"/>
</dbReference>
<sequence>MCDSPVMLSQSDSTSKILYSKVTYDNSKTQLDLADEAWSTSSSLEFKNAIHVDFDVLQANNVNEEAGSFASCIRSSNPYPYRIQLERDVWRLQQQLQGEMEMHAILENAIEKNTVKLSSASCLPHHVRCFLSKVSFICAFSYAAEQSGEQLRSTFLGVLTYCKILFLQFEQAQELLSTIAVLEVTVSKLEQEIVSLHFQLSQERNERRLAEYRLRQSASQSLSAYSFDSMKEEISSSSSRSLKHSDYELHQSEKNNSCKHQASESTGEASGAQSLMEVSMKAPEFFHEKKVSMQTDAKPAQPAELMRLPKGMPPKGLWDYPNQLSEEMVRCMKNIFLSLADSAVPSMSSALESHSSPVSPRGHLSSSSWWSSSERSVISSWVQSPQIDIQSNSEVLALGSVFDPYKVHGKLSWADIGNYGLATEVSWMSVGKKQLEYASGALRKFRTLVEQLAKVNPIHLSSNEKLAFWINLYNALIMHAYLAYGVPRSDLKLFSLMQKAAYTIGGHYFSAAAIEYVILKMKPPLHRPQIALLLALHKLRLSEEQQKSVIDAHEPLVAFALSCGMYSSPAVRVFTAKNVREELQEAQHDFIRASAGVSTKGKLLVPKMLHCFAKGFVDDTNLAVWISHYLPPNQAAFVEQCISQRRQSLLGSRNCGILPFDSRFRYLFLPDKTPL</sequence>
<feature type="domain" description="DUF547" evidence="3">
    <location>
        <begin position="459"/>
        <end position="591"/>
    </location>
</feature>